<dbReference type="InterPro" id="IPR042204">
    <property type="entry name" value="2Fe-2S-bd_N"/>
</dbReference>
<reference evidence="7" key="1">
    <citation type="submission" date="2023-08" db="EMBL/GenBank/DDBJ databases">
        <title>Complete genome sequence of Sinorhizobium chiapanecum ITTG S70 isolated from Acaciella angustissima nodules in Chiapas-Mexico.</title>
        <authorList>
            <person name="Rincon-Rosales R."/>
            <person name="Rogel M.A."/>
            <person name="Rincon-Medina C.I."/>
            <person name="Guerrero G."/>
            <person name="Manzano-Gomez L.A."/>
            <person name="Lopez-Lopez A."/>
            <person name="Rincon Molina F.A."/>
            <person name="Martinez-Romero E."/>
        </authorList>
    </citation>
    <scope>NUCLEOTIDE SEQUENCE</scope>
    <source>
        <strain evidence="7">ITTG S70</strain>
        <plasmid evidence="7">pSchITTGS70d</plasmid>
    </source>
</reference>
<dbReference type="Proteomes" id="UP001432360">
    <property type="component" value="Plasmid pSchITTGS70d"/>
</dbReference>
<dbReference type="Pfam" id="PF17806">
    <property type="entry name" value="SO_alpha_A3"/>
    <property type="match status" value="1"/>
</dbReference>
<feature type="domain" description="GCVT N-terminal" evidence="3">
    <location>
        <begin position="598"/>
        <end position="866"/>
    </location>
</feature>
<protein>
    <submittedName>
        <fullName evidence="7">Sarcosine oxidase subunit alpha family protein</fullName>
    </submittedName>
</protein>
<dbReference type="Pfam" id="PF08669">
    <property type="entry name" value="GCV_T_C"/>
    <property type="match status" value="1"/>
</dbReference>
<gene>
    <name evidence="7" type="ORF">RB548_29200</name>
</gene>
<dbReference type="InterPro" id="IPR041854">
    <property type="entry name" value="BFD-like_2Fe2S-bd_dom_sf"/>
</dbReference>
<comment type="similarity">
    <text evidence="1">Belongs to the GcvT family.</text>
</comment>
<dbReference type="PRINTS" id="PR00368">
    <property type="entry name" value="FADPNR"/>
</dbReference>
<dbReference type="Pfam" id="PF13510">
    <property type="entry name" value="Fer2_4"/>
    <property type="match status" value="1"/>
</dbReference>
<dbReference type="RefSeq" id="WP_331375887.1">
    <property type="nucleotide sequence ID" value="NZ_CP133152.1"/>
</dbReference>
<dbReference type="InterPro" id="IPR028896">
    <property type="entry name" value="GcvT/YgfZ/DmdA"/>
</dbReference>
<dbReference type="Gene3D" id="3.30.1360.120">
    <property type="entry name" value="Probable tRNA modification gtpase trme, domain 1"/>
    <property type="match status" value="1"/>
</dbReference>
<feature type="domain" description="Aminomethyltransferase C-terminal" evidence="5">
    <location>
        <begin position="888"/>
        <end position="971"/>
    </location>
</feature>
<geneLocation type="plasmid" evidence="7 8">
    <name>pSchITTGS70d</name>
</geneLocation>
<dbReference type="SUPFAM" id="SSF51905">
    <property type="entry name" value="FAD/NAD(P)-binding domain"/>
    <property type="match status" value="1"/>
</dbReference>
<dbReference type="SUPFAM" id="SSF103025">
    <property type="entry name" value="Folate-binding domain"/>
    <property type="match status" value="1"/>
</dbReference>
<dbReference type="InterPro" id="IPR041117">
    <property type="entry name" value="SoxA_A3"/>
</dbReference>
<dbReference type="InterPro" id="IPR036188">
    <property type="entry name" value="FAD/NAD-bd_sf"/>
</dbReference>
<dbReference type="Gene3D" id="3.10.20.440">
    <property type="entry name" value="2Fe-2S iron-sulphur cluster binding domain, sarcosine oxidase, alpha subunit, N-terminal domain"/>
    <property type="match status" value="1"/>
</dbReference>
<keyword evidence="8" id="KW-1185">Reference proteome</keyword>
<dbReference type="InterPro" id="IPR013977">
    <property type="entry name" value="GcvT_C"/>
</dbReference>
<sequence length="979" mass="105178">MTPTEKRLASGGYLDRSQVLKFMFDGRQYAGLKGDTLASALLASGVSLVGRSFKYHRPRGILSAGVEEPNALVTVGTGARRETNLPATMLELTTGLEAASQNNWPSLRFDVQSINSLFSPLLPPGFYYKTFMGPSRRAWMFYEHFIRKAAGLGKATMMPDPDVYDSRDDFTDVAVVGSGAAGLSAARAAAQAGARVLLIEQDFEIGGRLLSEPAGAAWLHAIRTELEDMRNVRIMRRTTAFGLYDGNTLALIEDADPFAGRGMDSARKTFTLLRAQSIVFATGAVERPMVFSNNDRPGVMLNSAIRAYINRYAVLPGRNVVIATADDSAYLTAFDLLAHGARVTIADARPLAEPTLLAKAKQMGAEVHLGTNVAGVKGKYAVQGVVLAGKAGKTSVTCDLVGMSAGWSPVLHLTSHQGVKPVYRPDIDAFVPGQLPETQFVAGAATGSLSISAAVAEGASAGRAAAAVAGKVGTVAEARALEIEENAGPTTVYKPIFGQRKAFVDFQMDVTLDDIQLAQREGYESVEHLKRYTTLGMGTDQGKTSNINALKVMAKLRGISIPEAGTTTFRPPYTPVTIGAVAGRATGHHFRPYRLTPIHDWHTANGAQMLEVGLWMRPWFFEASGKDVNAAYVNEMRHVRSAAGIMDISTLGKIDIQGPDAAAFLDRVYANGFASLKVGRARYGVMLRDDGIVFDDGTTTRLEQNRFFMTTSTAKAADVLSWLEFLLDTAWPDLRVSVSSVSDEWAGMSVAGPESGEILAAAFPDIDFSNEALPHMGLAEGTFKDSPLRIVRLSYSGERAYEIYVGASNGENAWRHLVDVGAPYGLKPYGVEALGALRVEKGHVAGPEIDGRTTFSDLGMGRMVAKRSGYVGEALSRREAFQAANRQRLVGLKCVEPGKRLRGGALLFAPGEPLEGHGHGRMTSITYSPELDCYVGLGLLAANFEGDEVIASYPMKNEVVRARVVSPVFLDPAGERMHG</sequence>
<proteinExistence type="inferred from homology"/>
<keyword evidence="2" id="KW-0560">Oxidoreductase</keyword>
<evidence type="ECO:0000256" key="2">
    <source>
        <dbReference type="ARBA" id="ARBA00023002"/>
    </source>
</evidence>
<dbReference type="InterPro" id="IPR006222">
    <property type="entry name" value="GCVT_N"/>
</dbReference>
<accession>A0ABZ2BKV9</accession>
<keyword evidence="7" id="KW-0614">Plasmid</keyword>
<dbReference type="PRINTS" id="PR00411">
    <property type="entry name" value="PNDRDTASEI"/>
</dbReference>
<dbReference type="InterPro" id="IPR029043">
    <property type="entry name" value="GcvT/YgfZ_C"/>
</dbReference>
<name>A0ABZ2BKV9_9HYPH</name>
<evidence type="ECO:0000313" key="8">
    <source>
        <dbReference type="Proteomes" id="UP001432360"/>
    </source>
</evidence>
<dbReference type="Pfam" id="PF01571">
    <property type="entry name" value="GCV_T"/>
    <property type="match status" value="1"/>
</dbReference>
<organism evidence="7 8">
    <name type="scientific">Sinorhizobium chiapasense</name>
    <dbReference type="NCBI Taxonomy" id="501572"/>
    <lineage>
        <taxon>Bacteria</taxon>
        <taxon>Pseudomonadati</taxon>
        <taxon>Pseudomonadota</taxon>
        <taxon>Alphaproteobacteria</taxon>
        <taxon>Hyphomicrobiales</taxon>
        <taxon>Rhizobiaceae</taxon>
        <taxon>Sinorhizobium/Ensifer group</taxon>
        <taxon>Sinorhizobium</taxon>
    </lineage>
</organism>
<dbReference type="PANTHER" id="PTHR43757">
    <property type="entry name" value="AMINOMETHYLTRANSFERASE"/>
    <property type="match status" value="1"/>
</dbReference>
<evidence type="ECO:0000256" key="1">
    <source>
        <dbReference type="ARBA" id="ARBA00008609"/>
    </source>
</evidence>
<feature type="domain" description="FAD/NAD(P)-binding" evidence="4">
    <location>
        <begin position="172"/>
        <end position="420"/>
    </location>
</feature>
<dbReference type="InterPro" id="IPR006277">
    <property type="entry name" value="Sarcosine_oxidase_asu"/>
</dbReference>
<dbReference type="Gene3D" id="1.10.10.1100">
    <property type="entry name" value="BFD-like [2Fe-2S]-binding domain"/>
    <property type="match status" value="1"/>
</dbReference>
<dbReference type="InterPro" id="IPR023753">
    <property type="entry name" value="FAD/NAD-binding_dom"/>
</dbReference>
<dbReference type="SUPFAM" id="SSF101790">
    <property type="entry name" value="Aminomethyltransferase beta-barrel domain"/>
    <property type="match status" value="1"/>
</dbReference>
<evidence type="ECO:0000259" key="3">
    <source>
        <dbReference type="Pfam" id="PF01571"/>
    </source>
</evidence>
<dbReference type="Gene3D" id="3.50.50.60">
    <property type="entry name" value="FAD/NAD(P)-binding domain"/>
    <property type="match status" value="2"/>
</dbReference>
<evidence type="ECO:0000313" key="7">
    <source>
        <dbReference type="EMBL" id="WVT06865.1"/>
    </source>
</evidence>
<evidence type="ECO:0000259" key="6">
    <source>
        <dbReference type="Pfam" id="PF17806"/>
    </source>
</evidence>
<dbReference type="PANTHER" id="PTHR43757:SF2">
    <property type="entry name" value="AMINOMETHYLTRANSFERASE, MITOCHONDRIAL"/>
    <property type="match status" value="1"/>
</dbReference>
<dbReference type="Pfam" id="PF07992">
    <property type="entry name" value="Pyr_redox_2"/>
    <property type="match status" value="1"/>
</dbReference>
<evidence type="ECO:0000259" key="4">
    <source>
        <dbReference type="Pfam" id="PF07992"/>
    </source>
</evidence>
<feature type="domain" description="SoxA A3" evidence="6">
    <location>
        <begin position="500"/>
        <end position="583"/>
    </location>
</feature>
<dbReference type="EMBL" id="CP133152">
    <property type="protein sequence ID" value="WVT06865.1"/>
    <property type="molecule type" value="Genomic_DNA"/>
</dbReference>
<dbReference type="InterPro" id="IPR027266">
    <property type="entry name" value="TrmE/GcvT-like"/>
</dbReference>
<dbReference type="NCBIfam" id="TIGR01372">
    <property type="entry name" value="soxA"/>
    <property type="match status" value="1"/>
</dbReference>
<evidence type="ECO:0000259" key="5">
    <source>
        <dbReference type="Pfam" id="PF08669"/>
    </source>
</evidence>